<dbReference type="PANTHER" id="PTHR42953:SF1">
    <property type="entry name" value="METAL-BINDING PROTEIN HI_0362-RELATED"/>
    <property type="match status" value="1"/>
</dbReference>
<dbReference type="InterPro" id="IPR050492">
    <property type="entry name" value="Bact_metal-bind_prot9"/>
</dbReference>
<dbReference type="GO" id="GO:0030001">
    <property type="term" value="P:metal ion transport"/>
    <property type="evidence" value="ECO:0007669"/>
    <property type="project" value="InterPro"/>
</dbReference>
<dbReference type="PANTHER" id="PTHR42953">
    <property type="entry name" value="HIGH-AFFINITY ZINC UPTAKE SYSTEM PROTEIN ZNUA-RELATED"/>
    <property type="match status" value="1"/>
</dbReference>
<keyword evidence="6" id="KW-1185">Reference proteome</keyword>
<comment type="subcellular location">
    <subcellularLocation>
        <location evidence="1">Cell envelope</location>
    </subcellularLocation>
</comment>
<name>A0A8J4EJB4_9ACTN</name>
<evidence type="ECO:0000256" key="3">
    <source>
        <dbReference type="ARBA" id="ARBA00022723"/>
    </source>
</evidence>
<dbReference type="EMBL" id="BOPO01000011">
    <property type="protein sequence ID" value="GIL25855.1"/>
    <property type="molecule type" value="Genomic_DNA"/>
</dbReference>
<evidence type="ECO:0000256" key="4">
    <source>
        <dbReference type="ARBA" id="ARBA00022729"/>
    </source>
</evidence>
<evidence type="ECO:0000313" key="6">
    <source>
        <dbReference type="Proteomes" id="UP000614996"/>
    </source>
</evidence>
<dbReference type="GO" id="GO:0030313">
    <property type="term" value="C:cell envelope"/>
    <property type="evidence" value="ECO:0007669"/>
    <property type="project" value="UniProtKB-SubCell"/>
</dbReference>
<comment type="caution">
    <text evidence="5">The sequence shown here is derived from an EMBL/GenBank/DDBJ whole genome shotgun (WGS) entry which is preliminary data.</text>
</comment>
<evidence type="ECO:0000313" key="5">
    <source>
        <dbReference type="EMBL" id="GIL25855.1"/>
    </source>
</evidence>
<evidence type="ECO:0000256" key="1">
    <source>
        <dbReference type="ARBA" id="ARBA00004196"/>
    </source>
</evidence>
<dbReference type="RefSeq" id="WP_207123453.1">
    <property type="nucleotide sequence ID" value="NZ_BOPO01000011.1"/>
</dbReference>
<keyword evidence="2" id="KW-0813">Transport</keyword>
<dbReference type="InterPro" id="IPR006127">
    <property type="entry name" value="ZnuA-like"/>
</dbReference>
<reference evidence="6" key="1">
    <citation type="journal article" date="2021" name="Int. J. Syst. Evol. Microbiol.">
        <title>Actinocatenispora comari sp. nov., an endophytic actinomycete isolated from aerial parts of Comarum salesowianum.</title>
        <authorList>
            <person name="Oyunbileg N."/>
            <person name="Iizaka Y."/>
            <person name="Hamada M."/>
            <person name="Davaapurev B.O."/>
            <person name="Fukumoto A."/>
            <person name="Tsetseg B."/>
            <person name="Kato F."/>
            <person name="Tamura T."/>
            <person name="Batkhuu J."/>
            <person name="Anzai Y."/>
        </authorList>
    </citation>
    <scope>NUCLEOTIDE SEQUENCE [LARGE SCALE GENOMIC DNA]</scope>
    <source>
        <strain evidence="6">NUM-2625</strain>
    </source>
</reference>
<sequence>MALALAGVALATLAAGCSTGTTPSGTGGATHRIQVVAAENFWGSLAGQLGGSHVTVRNIIDSPSADPHDYEPIAADGRAMAGAQLAIVNGIGYDSWAGKLVSANPSKDRTVLTVGELVGVKDGGNPHRWYSPTDVRTVIDRITADYEKIDPKHASFYGKQHDKVVDTNLKEYFGLIGQIKSTYAGTPVGASESIFTPLADATGLDLKTPASFLTAISEGTDPTAADKQAIDRQIAGRQIKVYVYNSQNATPDVQAQVKAAKAKGIPVATVTETLTPAGASFQQWQVAQLKALISALHQGTGK</sequence>
<accession>A0A8J4EJB4</accession>
<dbReference type="Proteomes" id="UP000614996">
    <property type="component" value="Unassembled WGS sequence"/>
</dbReference>
<keyword evidence="3" id="KW-0479">Metal-binding</keyword>
<keyword evidence="4" id="KW-0732">Signal</keyword>
<organism evidence="5 6">
    <name type="scientific">Actinocatenispora comari</name>
    <dbReference type="NCBI Taxonomy" id="2807577"/>
    <lineage>
        <taxon>Bacteria</taxon>
        <taxon>Bacillati</taxon>
        <taxon>Actinomycetota</taxon>
        <taxon>Actinomycetes</taxon>
        <taxon>Micromonosporales</taxon>
        <taxon>Micromonosporaceae</taxon>
        <taxon>Actinocatenispora</taxon>
    </lineage>
</organism>
<evidence type="ECO:0000256" key="2">
    <source>
        <dbReference type="ARBA" id="ARBA00022448"/>
    </source>
</evidence>
<dbReference type="SUPFAM" id="SSF53807">
    <property type="entry name" value="Helical backbone' metal receptor"/>
    <property type="match status" value="1"/>
</dbReference>
<dbReference type="AlphaFoldDB" id="A0A8J4EJB4"/>
<dbReference type="GO" id="GO:0046872">
    <property type="term" value="F:metal ion binding"/>
    <property type="evidence" value="ECO:0007669"/>
    <property type="project" value="UniProtKB-KW"/>
</dbReference>
<proteinExistence type="predicted"/>
<protein>
    <submittedName>
        <fullName evidence="5">ABC transporter substrate-binding protein</fullName>
    </submittedName>
</protein>
<dbReference type="Gene3D" id="3.40.50.1980">
    <property type="entry name" value="Nitrogenase molybdenum iron protein domain"/>
    <property type="match status" value="2"/>
</dbReference>
<dbReference type="Pfam" id="PF01297">
    <property type="entry name" value="ZnuA"/>
    <property type="match status" value="1"/>
</dbReference>
<gene>
    <name evidence="5" type="ORF">NUM_11090</name>
</gene>